<sequence>MTAKAIRRFVGDSDPAVGSYGLIFQLDGYETSANISERNIGRVHALGLFSLLPPPAELANNNLRDVTPTLPPSAPAAVVGDDVTSAGHLQVLISFRGKLTQFQAGVTMEIS</sequence>
<dbReference type="Proteomes" id="UP000316621">
    <property type="component" value="Chromosome 3"/>
</dbReference>
<organism evidence="1 2">
    <name type="scientific">Papaver somniferum</name>
    <name type="common">Opium poppy</name>
    <dbReference type="NCBI Taxonomy" id="3469"/>
    <lineage>
        <taxon>Eukaryota</taxon>
        <taxon>Viridiplantae</taxon>
        <taxon>Streptophyta</taxon>
        <taxon>Embryophyta</taxon>
        <taxon>Tracheophyta</taxon>
        <taxon>Spermatophyta</taxon>
        <taxon>Magnoliopsida</taxon>
        <taxon>Ranunculales</taxon>
        <taxon>Papaveraceae</taxon>
        <taxon>Papaveroideae</taxon>
        <taxon>Papaver</taxon>
    </lineage>
</organism>
<accession>A0A4Y7J9I2</accession>
<evidence type="ECO:0000313" key="2">
    <source>
        <dbReference type="Proteomes" id="UP000316621"/>
    </source>
</evidence>
<evidence type="ECO:0000313" key="1">
    <source>
        <dbReference type="EMBL" id="RZC56591.1"/>
    </source>
</evidence>
<proteinExistence type="predicted"/>
<name>A0A4Y7J9I2_PAPSO</name>
<keyword evidence="2" id="KW-1185">Reference proteome</keyword>
<dbReference type="AlphaFoldDB" id="A0A4Y7J9I2"/>
<reference evidence="1 2" key="1">
    <citation type="journal article" date="2018" name="Science">
        <title>The opium poppy genome and morphinan production.</title>
        <authorList>
            <person name="Guo L."/>
            <person name="Winzer T."/>
            <person name="Yang X."/>
            <person name="Li Y."/>
            <person name="Ning Z."/>
            <person name="He Z."/>
            <person name="Teodor R."/>
            <person name="Lu Y."/>
            <person name="Bowser T.A."/>
            <person name="Graham I.A."/>
            <person name="Ye K."/>
        </authorList>
    </citation>
    <scope>NUCLEOTIDE SEQUENCE [LARGE SCALE GENOMIC DNA]</scope>
    <source>
        <strain evidence="2">cv. HN1</strain>
        <tissue evidence="1">Leaves</tissue>
    </source>
</reference>
<dbReference type="EMBL" id="CM010717">
    <property type="protein sequence ID" value="RZC56591.1"/>
    <property type="molecule type" value="Genomic_DNA"/>
</dbReference>
<protein>
    <submittedName>
        <fullName evidence="1">Uncharacterized protein</fullName>
    </submittedName>
</protein>
<gene>
    <name evidence="1" type="ORF">C5167_015442</name>
</gene>
<dbReference type="Gramene" id="RZC56591">
    <property type="protein sequence ID" value="RZC56591"/>
    <property type="gene ID" value="C5167_015442"/>
</dbReference>